<dbReference type="KEGG" id="dmm:dnm_095990"/>
<gene>
    <name evidence="6" type="ORF">dnm_095990</name>
</gene>
<protein>
    <submittedName>
        <fullName evidence="6">4Fe-4S cluster protein, DUF3786</fullName>
    </submittedName>
</protein>
<dbReference type="Pfam" id="PF12654">
    <property type="entry name" value="DUF3786"/>
    <property type="match status" value="1"/>
</dbReference>
<evidence type="ECO:0000256" key="1">
    <source>
        <dbReference type="ARBA" id="ARBA00022485"/>
    </source>
</evidence>
<keyword evidence="2" id="KW-0479">Metal-binding</keyword>
<accession>A0A975BYA5</accession>
<keyword evidence="7" id="KW-1185">Reference proteome</keyword>
<feature type="domain" description="4Fe-4S" evidence="5">
    <location>
        <begin position="2"/>
        <end position="61"/>
    </location>
</feature>
<dbReference type="AlphaFoldDB" id="A0A975BYA5"/>
<dbReference type="InterPro" id="IPR024264">
    <property type="entry name" value="DUF3786"/>
</dbReference>
<keyword evidence="4" id="KW-0411">Iron-sulfur</keyword>
<dbReference type="PROSITE" id="PS51656">
    <property type="entry name" value="4FE4S"/>
    <property type="match status" value="1"/>
</dbReference>
<dbReference type="EMBL" id="CP061800">
    <property type="protein sequence ID" value="QTA93498.1"/>
    <property type="molecule type" value="Genomic_DNA"/>
</dbReference>
<sequence length="267" mass="30316">MAQLKNVMEVFKLLDKSNCKKCNEPTCMAFAAAVFKGQKQLSECPHLDKETIEKYDGEISTQMTIEQEQYEAIEQMKKKIAETDLPSAAQRLGEIFSDDKLTIKCLGKDFSVDTKGNIITDIHVHSWIAIPVLDYIINGAGVPVSEKWVPFRELEGGKSRYRLFGQRCEAPLKKVADTYTDLFEDMIHLFNGRQVENHYESDISLVLYPLPKVPILICYWKPEDGFESDLNIFFDSTAEENLSIDSIHALGTGLVIMFEKLALRHGL</sequence>
<reference evidence="6" key="1">
    <citation type="journal article" date="2021" name="Microb. Physiol.">
        <title>Proteogenomic Insights into the Physiology of Marine, Sulfate-Reducing, Filamentous Desulfonema limicola and Desulfonema magnum.</title>
        <authorList>
            <person name="Schnaars V."/>
            <person name="Wohlbrand L."/>
            <person name="Scheve S."/>
            <person name="Hinrichs C."/>
            <person name="Reinhardt R."/>
            <person name="Rabus R."/>
        </authorList>
    </citation>
    <scope>NUCLEOTIDE SEQUENCE</scope>
    <source>
        <strain evidence="6">4be13</strain>
    </source>
</reference>
<dbReference type="GO" id="GO:0051539">
    <property type="term" value="F:4 iron, 4 sulfur cluster binding"/>
    <property type="evidence" value="ECO:0007669"/>
    <property type="project" value="UniProtKB-KW"/>
</dbReference>
<name>A0A975BYA5_9BACT</name>
<dbReference type="Proteomes" id="UP000663722">
    <property type="component" value="Chromosome"/>
</dbReference>
<evidence type="ECO:0000256" key="4">
    <source>
        <dbReference type="ARBA" id="ARBA00023014"/>
    </source>
</evidence>
<dbReference type="InterPro" id="IPR007202">
    <property type="entry name" value="4Fe-4S_dom"/>
</dbReference>
<proteinExistence type="predicted"/>
<evidence type="ECO:0000259" key="5">
    <source>
        <dbReference type="PROSITE" id="PS51656"/>
    </source>
</evidence>
<evidence type="ECO:0000256" key="2">
    <source>
        <dbReference type="ARBA" id="ARBA00022723"/>
    </source>
</evidence>
<evidence type="ECO:0000256" key="3">
    <source>
        <dbReference type="ARBA" id="ARBA00023004"/>
    </source>
</evidence>
<organism evidence="6 7">
    <name type="scientific">Desulfonema magnum</name>
    <dbReference type="NCBI Taxonomy" id="45655"/>
    <lineage>
        <taxon>Bacteria</taxon>
        <taxon>Pseudomonadati</taxon>
        <taxon>Thermodesulfobacteriota</taxon>
        <taxon>Desulfobacteria</taxon>
        <taxon>Desulfobacterales</taxon>
        <taxon>Desulfococcaceae</taxon>
        <taxon>Desulfonema</taxon>
    </lineage>
</organism>
<keyword evidence="3" id="KW-0408">Iron</keyword>
<dbReference type="GO" id="GO:0046872">
    <property type="term" value="F:metal ion binding"/>
    <property type="evidence" value="ECO:0007669"/>
    <property type="project" value="UniProtKB-KW"/>
</dbReference>
<evidence type="ECO:0000313" key="6">
    <source>
        <dbReference type="EMBL" id="QTA93498.1"/>
    </source>
</evidence>
<evidence type="ECO:0000313" key="7">
    <source>
        <dbReference type="Proteomes" id="UP000663722"/>
    </source>
</evidence>
<keyword evidence="1" id="KW-0004">4Fe-4S</keyword>
<dbReference type="RefSeq" id="WP_207680415.1">
    <property type="nucleotide sequence ID" value="NZ_CP061800.1"/>
</dbReference>
<dbReference type="Gene3D" id="1.10.15.40">
    <property type="entry name" value="Electron transport complex subunit B, putative Fe-S cluster"/>
    <property type="match status" value="1"/>
</dbReference>
<dbReference type="Pfam" id="PF04060">
    <property type="entry name" value="FeS"/>
    <property type="match status" value="1"/>
</dbReference>